<dbReference type="EnsemblMetazoa" id="GBRI019725-RA">
    <property type="protein sequence ID" value="GBRI019725-PA"/>
    <property type="gene ID" value="GBRI019725"/>
</dbReference>
<dbReference type="FunFam" id="3.40.50.300:FF:000008">
    <property type="entry name" value="ATP-dependent RNA helicase RhlB"/>
    <property type="match status" value="1"/>
</dbReference>
<evidence type="ECO:0000256" key="2">
    <source>
        <dbReference type="ARBA" id="ARBA00022741"/>
    </source>
</evidence>
<sequence length="679" mass="77004">MSDWEDDEEYDEKPQVSNVRSVPNYSHSTNRRSSDYREYRRREKDSTTNKNNGRDTAYGRRFDFKESLYVRPESFGRIIGRAGSTIQGLQSDFNVRVDIDKSRGMVTVVGDNKGKVNNALDRIRQKADEANDGNSHSQRPHGSGYNRNDRGNQAYRSYGREEHSSFNYRSSETSYSRNDDYNTNDEPSPKRPLIDWDAANKRAELARAERWSKCPPLTKNFYVEDPDVTNMNEEEVARIRLENNNTTVSRVFEQESGKSDNIPNPVWKFEQCFAKYPDLLAEVAKQQFKKPSPIQAQAWPVLLKGEDLIGIAQTGTGKTLAFLLPALIHIEYQTIPRSRRGGPNVLVLAPTRELALQIEKEVNKYSFRGIKAVCVYGGGSRKDQIQSVEAGVEVIICTPGRLNDLIEAKVINVTTVTYLVLDEADRMLDMGFEPQIRKILLDIRPDRQTIMTSATWPSCVRRLAQSYTNNPIQVCIGSLDLAATHSVRQVVEVVDESEKYPLVKSFIKSMKSDDKIIIFCGKKIRADDLSSDLNLAGYLCQAIHGSRDQADREQAIADITSGEVRILIATDVASRGLDIDDVTHVINYDFPRNIEEYVHRIGRTGRAGRTGTSISYITRSDWGLAAELIKIMEEAGQNVPDKLRGMAERFKQMKERRSDDNAKGRRNGGDSRSYGYRKY</sequence>
<keyword evidence="3 8" id="KW-0378">Hydrolase</keyword>
<dbReference type="FunFam" id="3.40.50.300:FF:000079">
    <property type="entry name" value="probable ATP-dependent RNA helicase DDX17"/>
    <property type="match status" value="1"/>
</dbReference>
<dbReference type="Pfam" id="PF00013">
    <property type="entry name" value="KH_1"/>
    <property type="match status" value="1"/>
</dbReference>
<dbReference type="GO" id="GO:0031047">
    <property type="term" value="P:regulatory ncRNA-mediated gene silencing"/>
    <property type="evidence" value="ECO:0007669"/>
    <property type="project" value="UniProtKB-ARBA"/>
</dbReference>
<dbReference type="InterPro" id="IPR011545">
    <property type="entry name" value="DEAD/DEAH_box_helicase_dom"/>
</dbReference>
<evidence type="ECO:0000259" key="11">
    <source>
        <dbReference type="PROSITE" id="PS51194"/>
    </source>
</evidence>
<evidence type="ECO:0000256" key="4">
    <source>
        <dbReference type="ARBA" id="ARBA00022806"/>
    </source>
</evidence>
<comment type="catalytic activity">
    <reaction evidence="6">
        <text>ATP + H2O = ADP + phosphate + H(+)</text>
        <dbReference type="Rhea" id="RHEA:13065"/>
        <dbReference type="ChEBI" id="CHEBI:15377"/>
        <dbReference type="ChEBI" id="CHEBI:15378"/>
        <dbReference type="ChEBI" id="CHEBI:30616"/>
        <dbReference type="ChEBI" id="CHEBI:43474"/>
        <dbReference type="ChEBI" id="CHEBI:456216"/>
        <dbReference type="EC" id="3.6.4.13"/>
    </reaction>
</comment>
<evidence type="ECO:0000256" key="9">
    <source>
        <dbReference type="SAM" id="MobiDB-lite"/>
    </source>
</evidence>
<dbReference type="AlphaFoldDB" id="A0A1A9WHC1"/>
<dbReference type="VEuPathDB" id="VectorBase:GBRI019725"/>
<evidence type="ECO:0000256" key="5">
    <source>
        <dbReference type="ARBA" id="ARBA00022840"/>
    </source>
</evidence>
<dbReference type="Proteomes" id="UP000091820">
    <property type="component" value="Unassembled WGS sequence"/>
</dbReference>
<dbReference type="PROSITE" id="PS00039">
    <property type="entry name" value="DEAD_ATP_HELICASE"/>
    <property type="match status" value="1"/>
</dbReference>
<feature type="compositionally biased region" description="Acidic residues" evidence="9">
    <location>
        <begin position="1"/>
        <end position="11"/>
    </location>
</feature>
<dbReference type="EC" id="3.6.4.13" evidence="1"/>
<dbReference type="STRING" id="37001.A0A1A9WHC1"/>
<keyword evidence="7" id="KW-0694">RNA-binding</keyword>
<dbReference type="InterPro" id="IPR004087">
    <property type="entry name" value="KH_dom"/>
</dbReference>
<dbReference type="CDD" id="cd00105">
    <property type="entry name" value="KH-I"/>
    <property type="match status" value="1"/>
</dbReference>
<dbReference type="GO" id="GO:0005524">
    <property type="term" value="F:ATP binding"/>
    <property type="evidence" value="ECO:0007669"/>
    <property type="project" value="UniProtKB-KW"/>
</dbReference>
<evidence type="ECO:0000313" key="13">
    <source>
        <dbReference type="Proteomes" id="UP000091820"/>
    </source>
</evidence>
<dbReference type="Gene3D" id="3.40.50.300">
    <property type="entry name" value="P-loop containing nucleotide triphosphate hydrolases"/>
    <property type="match status" value="2"/>
</dbReference>
<feature type="compositionally biased region" description="Polar residues" evidence="9">
    <location>
        <begin position="15"/>
        <end position="28"/>
    </location>
</feature>
<reference evidence="12" key="2">
    <citation type="submission" date="2020-05" db="UniProtKB">
        <authorList>
            <consortium name="EnsemblMetazoa"/>
        </authorList>
    </citation>
    <scope>IDENTIFICATION</scope>
    <source>
        <strain evidence="12">IAEA</strain>
    </source>
</reference>
<feature type="domain" description="Helicase C-terminal" evidence="11">
    <location>
        <begin position="502"/>
        <end position="647"/>
    </location>
</feature>
<dbReference type="PROSITE" id="PS51192">
    <property type="entry name" value="HELICASE_ATP_BIND_1"/>
    <property type="match status" value="1"/>
</dbReference>
<comment type="similarity">
    <text evidence="8">Belongs to the DEAD box helicase family.</text>
</comment>
<evidence type="ECO:0000259" key="10">
    <source>
        <dbReference type="PROSITE" id="PS51192"/>
    </source>
</evidence>
<accession>A0A1A9WHC1</accession>
<dbReference type="PROSITE" id="PS51194">
    <property type="entry name" value="HELICASE_CTER"/>
    <property type="match status" value="1"/>
</dbReference>
<dbReference type="InterPro" id="IPR000629">
    <property type="entry name" value="RNA-helicase_DEAD-box_CS"/>
</dbReference>
<dbReference type="PROSITE" id="PS50084">
    <property type="entry name" value="KH_TYPE_1"/>
    <property type="match status" value="1"/>
</dbReference>
<evidence type="ECO:0000256" key="7">
    <source>
        <dbReference type="PROSITE-ProRule" id="PRU00117"/>
    </source>
</evidence>
<reference evidence="13" key="1">
    <citation type="submission" date="2014-03" db="EMBL/GenBank/DDBJ databases">
        <authorList>
            <person name="Aksoy S."/>
            <person name="Warren W."/>
            <person name="Wilson R.K."/>
        </authorList>
    </citation>
    <scope>NUCLEOTIDE SEQUENCE [LARGE SCALE GENOMIC DNA]</scope>
    <source>
        <strain evidence="13">IAEA</strain>
    </source>
</reference>
<dbReference type="Pfam" id="PF00270">
    <property type="entry name" value="DEAD"/>
    <property type="match status" value="1"/>
</dbReference>
<dbReference type="PANTHER" id="PTHR47958">
    <property type="entry name" value="ATP-DEPENDENT RNA HELICASE DBP3"/>
    <property type="match status" value="1"/>
</dbReference>
<feature type="region of interest" description="Disordered" evidence="9">
    <location>
        <begin position="652"/>
        <end position="679"/>
    </location>
</feature>
<dbReference type="InterPro" id="IPR036612">
    <property type="entry name" value="KH_dom_type_1_sf"/>
</dbReference>
<dbReference type="GO" id="GO:0003723">
    <property type="term" value="F:RNA binding"/>
    <property type="evidence" value="ECO:0007669"/>
    <property type="project" value="UniProtKB-UniRule"/>
</dbReference>
<dbReference type="InterPro" id="IPR004088">
    <property type="entry name" value="KH_dom_type_1"/>
</dbReference>
<dbReference type="Pfam" id="PF00271">
    <property type="entry name" value="Helicase_C"/>
    <property type="match status" value="1"/>
</dbReference>
<dbReference type="GO" id="GO:0003724">
    <property type="term" value="F:RNA helicase activity"/>
    <property type="evidence" value="ECO:0007669"/>
    <property type="project" value="UniProtKB-EC"/>
</dbReference>
<evidence type="ECO:0000256" key="3">
    <source>
        <dbReference type="ARBA" id="ARBA00022801"/>
    </source>
</evidence>
<feature type="domain" description="Helicase ATP-binding" evidence="10">
    <location>
        <begin position="299"/>
        <end position="474"/>
    </location>
</feature>
<dbReference type="CDD" id="cd18787">
    <property type="entry name" value="SF2_C_DEAD"/>
    <property type="match status" value="1"/>
</dbReference>
<dbReference type="InterPro" id="IPR027417">
    <property type="entry name" value="P-loop_NTPase"/>
</dbReference>
<dbReference type="SMART" id="SM00322">
    <property type="entry name" value="KH"/>
    <property type="match status" value="1"/>
</dbReference>
<dbReference type="InterPro" id="IPR001650">
    <property type="entry name" value="Helicase_C-like"/>
</dbReference>
<dbReference type="SUPFAM" id="SSF52540">
    <property type="entry name" value="P-loop containing nucleoside triphosphate hydrolases"/>
    <property type="match status" value="1"/>
</dbReference>
<feature type="compositionally biased region" description="Basic and acidic residues" evidence="9">
    <location>
        <begin position="32"/>
        <end position="47"/>
    </location>
</feature>
<name>A0A1A9WHC1_9MUSC</name>
<dbReference type="Gene3D" id="3.30.1370.10">
    <property type="entry name" value="K Homology domain, type 1"/>
    <property type="match status" value="1"/>
</dbReference>
<dbReference type="CDD" id="cd17958">
    <property type="entry name" value="DEADc_DDX43_DDX53"/>
    <property type="match status" value="1"/>
</dbReference>
<feature type="region of interest" description="Disordered" evidence="9">
    <location>
        <begin position="127"/>
        <end position="195"/>
    </location>
</feature>
<feature type="region of interest" description="Disordered" evidence="9">
    <location>
        <begin position="1"/>
        <end position="58"/>
    </location>
</feature>
<evidence type="ECO:0000313" key="12">
    <source>
        <dbReference type="EnsemblMetazoa" id="GBRI019725-PA"/>
    </source>
</evidence>
<keyword evidence="13" id="KW-1185">Reference proteome</keyword>
<evidence type="ECO:0000256" key="1">
    <source>
        <dbReference type="ARBA" id="ARBA00012552"/>
    </source>
</evidence>
<keyword evidence="2 8" id="KW-0547">Nucleotide-binding</keyword>
<feature type="compositionally biased region" description="Polar residues" evidence="9">
    <location>
        <begin position="165"/>
        <end position="176"/>
    </location>
</feature>
<evidence type="ECO:0000256" key="8">
    <source>
        <dbReference type="RuleBase" id="RU000492"/>
    </source>
</evidence>
<feature type="compositionally biased region" description="Basic and acidic residues" evidence="9">
    <location>
        <begin position="652"/>
        <end position="669"/>
    </location>
</feature>
<dbReference type="SMART" id="SM00487">
    <property type="entry name" value="DEXDc"/>
    <property type="match status" value="1"/>
</dbReference>
<keyword evidence="5 8" id="KW-0067">ATP-binding</keyword>
<dbReference type="GO" id="GO:0016787">
    <property type="term" value="F:hydrolase activity"/>
    <property type="evidence" value="ECO:0007669"/>
    <property type="project" value="UniProtKB-KW"/>
</dbReference>
<dbReference type="SMART" id="SM00490">
    <property type="entry name" value="HELICc"/>
    <property type="match status" value="1"/>
</dbReference>
<keyword evidence="4 8" id="KW-0347">Helicase</keyword>
<dbReference type="SUPFAM" id="SSF54791">
    <property type="entry name" value="Eukaryotic type KH-domain (KH-domain type I)"/>
    <property type="match status" value="1"/>
</dbReference>
<dbReference type="InterPro" id="IPR014001">
    <property type="entry name" value="Helicase_ATP-bd"/>
</dbReference>
<proteinExistence type="inferred from homology"/>
<evidence type="ECO:0000256" key="6">
    <source>
        <dbReference type="ARBA" id="ARBA00047984"/>
    </source>
</evidence>
<organism evidence="12 13">
    <name type="scientific">Glossina brevipalpis</name>
    <dbReference type="NCBI Taxonomy" id="37001"/>
    <lineage>
        <taxon>Eukaryota</taxon>
        <taxon>Metazoa</taxon>
        <taxon>Ecdysozoa</taxon>
        <taxon>Arthropoda</taxon>
        <taxon>Hexapoda</taxon>
        <taxon>Insecta</taxon>
        <taxon>Pterygota</taxon>
        <taxon>Neoptera</taxon>
        <taxon>Endopterygota</taxon>
        <taxon>Diptera</taxon>
        <taxon>Brachycera</taxon>
        <taxon>Muscomorpha</taxon>
        <taxon>Hippoboscoidea</taxon>
        <taxon>Glossinidae</taxon>
        <taxon>Glossina</taxon>
    </lineage>
</organism>
<protein>
    <recommendedName>
        <fullName evidence="1">RNA helicase</fullName>
        <ecNumber evidence="1">3.6.4.13</ecNumber>
    </recommendedName>
</protein>